<proteinExistence type="predicted"/>
<comment type="caution">
    <text evidence="3">The sequence shown here is derived from an EMBL/GenBank/DDBJ whole genome shotgun (WGS) entry which is preliminary data.</text>
</comment>
<reference evidence="3 4" key="2">
    <citation type="submission" date="2019-02" db="EMBL/GenBank/DDBJ databases">
        <title>'Lichenibacterium ramalinii' gen. nov. sp. nov., 'Lichenibacterium minor' gen. nov. sp. nov.</title>
        <authorList>
            <person name="Pankratov T."/>
        </authorList>
    </citation>
    <scope>NUCLEOTIDE SEQUENCE [LARGE SCALE GENOMIC DNA]</scope>
    <source>
        <strain evidence="3 4">RmlP026</strain>
    </source>
</reference>
<dbReference type="InterPro" id="IPR001638">
    <property type="entry name" value="Solute-binding_3/MltF_N"/>
</dbReference>
<dbReference type="OrthoDB" id="4577708at2"/>
<dbReference type="RefSeq" id="WP_129228938.1">
    <property type="nucleotide sequence ID" value="NZ_QYBB01000036.1"/>
</dbReference>
<accession>A0A4Q2U2I7</accession>
<organism evidence="3 4">
    <name type="scientific">Lichenibacterium minor</name>
    <dbReference type="NCBI Taxonomy" id="2316528"/>
    <lineage>
        <taxon>Bacteria</taxon>
        <taxon>Pseudomonadati</taxon>
        <taxon>Pseudomonadota</taxon>
        <taxon>Alphaproteobacteria</taxon>
        <taxon>Hyphomicrobiales</taxon>
        <taxon>Lichenihabitantaceae</taxon>
        <taxon>Lichenibacterium</taxon>
    </lineage>
</organism>
<reference evidence="3 4" key="1">
    <citation type="submission" date="2018-12" db="EMBL/GenBank/DDBJ databases">
        <authorList>
            <person name="Grouzdev D.S."/>
            <person name="Krutkina M.S."/>
        </authorList>
    </citation>
    <scope>NUCLEOTIDE SEQUENCE [LARGE SCALE GENOMIC DNA]</scope>
    <source>
        <strain evidence="3 4">RmlP026</strain>
    </source>
</reference>
<evidence type="ECO:0000256" key="1">
    <source>
        <dbReference type="ARBA" id="ARBA00022729"/>
    </source>
</evidence>
<dbReference type="CDD" id="cd13530">
    <property type="entry name" value="PBP2_peptides_like"/>
    <property type="match status" value="1"/>
</dbReference>
<evidence type="ECO:0000259" key="2">
    <source>
        <dbReference type="SMART" id="SM00062"/>
    </source>
</evidence>
<dbReference type="PANTHER" id="PTHR35936:SF17">
    <property type="entry name" value="ARGININE-BINDING EXTRACELLULAR PROTEIN ARTP"/>
    <property type="match status" value="1"/>
</dbReference>
<dbReference type="PANTHER" id="PTHR35936">
    <property type="entry name" value="MEMBRANE-BOUND LYTIC MUREIN TRANSGLYCOSYLASE F"/>
    <property type="match status" value="1"/>
</dbReference>
<keyword evidence="4" id="KW-1185">Reference proteome</keyword>
<name>A0A4Q2U2I7_9HYPH</name>
<evidence type="ECO:0000313" key="4">
    <source>
        <dbReference type="Proteomes" id="UP000290759"/>
    </source>
</evidence>
<dbReference type="InterPro" id="IPR006311">
    <property type="entry name" value="TAT_signal"/>
</dbReference>
<sequence>MRTGVDGAGLTRRSLVGRAATLGLGALTGPTAFAPWAFAAAPARPKTVEDGFITIAMSGAMPGTGMKDGAPMGTDADMVAAIAKRLGLGVKPALMAWSATIEAVKTGRADIMCGDMGWSKARANALLLTDAIYYDSNYITMKKGRSAGAYIDVSDLAGHRVGTGNGYDYVPDLKKVPNIDLKLYDNDDACLRDLEAGRIDYAVLDGTTIAYVLLQNPDAELKQVPITPNTQYPALSGKGRAVMGMNMENTDLFDAVDAGVKWLWASKTNAACLARYGLSNPDYMVPAPTDPRIGVDRSAAGAILGPAAHQPKDYSSFFA</sequence>
<evidence type="ECO:0000313" key="3">
    <source>
        <dbReference type="EMBL" id="RYC29938.1"/>
    </source>
</evidence>
<dbReference type="SUPFAM" id="SSF53850">
    <property type="entry name" value="Periplasmic binding protein-like II"/>
    <property type="match status" value="1"/>
</dbReference>
<keyword evidence="1" id="KW-0732">Signal</keyword>
<protein>
    <submittedName>
        <fullName evidence="3">Amino acid ABC transporter substrate-binding protein</fullName>
    </submittedName>
</protein>
<dbReference type="PROSITE" id="PS51318">
    <property type="entry name" value="TAT"/>
    <property type="match status" value="1"/>
</dbReference>
<dbReference type="Pfam" id="PF00497">
    <property type="entry name" value="SBP_bac_3"/>
    <property type="match status" value="1"/>
</dbReference>
<dbReference type="Gene3D" id="3.40.190.10">
    <property type="entry name" value="Periplasmic binding protein-like II"/>
    <property type="match status" value="2"/>
</dbReference>
<dbReference type="EMBL" id="QYBB01000036">
    <property type="protein sequence ID" value="RYC29938.1"/>
    <property type="molecule type" value="Genomic_DNA"/>
</dbReference>
<dbReference type="SMART" id="SM00062">
    <property type="entry name" value="PBPb"/>
    <property type="match status" value="1"/>
</dbReference>
<gene>
    <name evidence="3" type="ORF">D3273_21455</name>
</gene>
<dbReference type="AlphaFoldDB" id="A0A4Q2U2I7"/>
<dbReference type="Proteomes" id="UP000290759">
    <property type="component" value="Unassembled WGS sequence"/>
</dbReference>
<feature type="domain" description="Solute-binding protein family 3/N-terminal" evidence="2">
    <location>
        <begin position="52"/>
        <end position="280"/>
    </location>
</feature>